<evidence type="ECO:0000313" key="1">
    <source>
        <dbReference type="EMBL" id="CRY98065.1"/>
    </source>
</evidence>
<accession>A0A0H5Q9K7</accession>
<sequence length="70" mass="7719">METAKLMTIRQTAKAKIAPEHYLRMLEKQGRLPGVRSGNRFLVHTGLLIEQLDRESLAAANGKGSTEEVG</sequence>
<evidence type="ECO:0008006" key="2">
    <source>
        <dbReference type="Google" id="ProtNLM"/>
    </source>
</evidence>
<organism evidence="1">
    <name type="scientific">uncultured prokaryote</name>
    <dbReference type="NCBI Taxonomy" id="198431"/>
    <lineage>
        <taxon>unclassified sequences</taxon>
        <taxon>environmental samples</taxon>
    </lineage>
</organism>
<reference evidence="1" key="1">
    <citation type="submission" date="2015-06" db="EMBL/GenBank/DDBJ databases">
        <authorList>
            <person name="Joergensen T."/>
        </authorList>
    </citation>
    <scope>NUCLEOTIDE SEQUENCE</scope>
    <source>
        <strain evidence="1">RGRH1824</strain>
    </source>
</reference>
<name>A0A0H5Q9K7_9ZZZZ</name>
<dbReference type="EMBL" id="LN854323">
    <property type="protein sequence ID" value="CRY98065.1"/>
    <property type="molecule type" value="Genomic_DNA"/>
</dbReference>
<protein>
    <recommendedName>
        <fullName evidence="2">Helix-turn-helix domain-containing protein</fullName>
    </recommendedName>
</protein>
<dbReference type="AlphaFoldDB" id="A0A0H5Q9K7"/>
<proteinExistence type="predicted"/>
<reference evidence="1" key="2">
    <citation type="submission" date="2015-07" db="EMBL/GenBank/DDBJ databases">
        <title>Plasmids, circular viruses and viroids from rat gut.</title>
        <authorList>
            <person name="Jorgensen T.J."/>
            <person name="Hansen M.A."/>
            <person name="Xu Z."/>
            <person name="Tabak M.A."/>
            <person name="Sorensen S.J."/>
            <person name="Hansen L.H."/>
        </authorList>
    </citation>
    <scope>NUCLEOTIDE SEQUENCE</scope>
    <source>
        <strain evidence="1">RGRH1824</strain>
    </source>
</reference>